<dbReference type="SMART" id="SM00487">
    <property type="entry name" value="DEXDc"/>
    <property type="match status" value="1"/>
</dbReference>
<gene>
    <name evidence="14" type="ORF">QJ522_08435</name>
</gene>
<evidence type="ECO:0000256" key="3">
    <source>
        <dbReference type="ARBA" id="ARBA00022801"/>
    </source>
</evidence>
<keyword evidence="3 9" id="KW-0378">Hydrolase</keyword>
<dbReference type="InterPro" id="IPR027417">
    <property type="entry name" value="P-loop_NTPase"/>
</dbReference>
<evidence type="ECO:0000259" key="12">
    <source>
        <dbReference type="PROSITE" id="PS51194"/>
    </source>
</evidence>
<evidence type="ECO:0000256" key="4">
    <source>
        <dbReference type="ARBA" id="ARBA00022806"/>
    </source>
</evidence>
<dbReference type="CDD" id="cd18787">
    <property type="entry name" value="SF2_C_DEAD"/>
    <property type="match status" value="1"/>
</dbReference>
<dbReference type="Gene3D" id="3.40.50.300">
    <property type="entry name" value="P-loop containing nucleotide triphosphate hydrolases"/>
    <property type="match status" value="2"/>
</dbReference>
<evidence type="ECO:0000256" key="1">
    <source>
        <dbReference type="ARBA" id="ARBA00022490"/>
    </source>
</evidence>
<dbReference type="Proteomes" id="UP001431776">
    <property type="component" value="Unassembled WGS sequence"/>
</dbReference>
<dbReference type="PROSITE" id="PS51195">
    <property type="entry name" value="Q_MOTIF"/>
    <property type="match status" value="1"/>
</dbReference>
<dbReference type="GO" id="GO:0003723">
    <property type="term" value="F:RNA binding"/>
    <property type="evidence" value="ECO:0007669"/>
    <property type="project" value="UniProtKB-KW"/>
</dbReference>
<evidence type="ECO:0000259" key="11">
    <source>
        <dbReference type="PROSITE" id="PS51192"/>
    </source>
</evidence>
<protein>
    <submittedName>
        <fullName evidence="14">DEAD/DEAH box helicase</fullName>
    </submittedName>
</protein>
<accession>A0AAW6U1G9</accession>
<feature type="region of interest" description="Disordered" evidence="10">
    <location>
        <begin position="1"/>
        <end position="76"/>
    </location>
</feature>
<dbReference type="Pfam" id="PF00271">
    <property type="entry name" value="Helicase_C"/>
    <property type="match status" value="1"/>
</dbReference>
<keyword evidence="2 9" id="KW-0547">Nucleotide-binding</keyword>
<dbReference type="SMART" id="SM00490">
    <property type="entry name" value="HELICc"/>
    <property type="match status" value="1"/>
</dbReference>
<dbReference type="PROSITE" id="PS51192">
    <property type="entry name" value="HELICASE_ATP_BIND_1"/>
    <property type="match status" value="1"/>
</dbReference>
<evidence type="ECO:0000313" key="15">
    <source>
        <dbReference type="Proteomes" id="UP001431776"/>
    </source>
</evidence>
<dbReference type="RefSeq" id="WP_349244476.1">
    <property type="nucleotide sequence ID" value="NZ_JASCXX010000008.1"/>
</dbReference>
<sequence length="464" mass="51923">MTKRRRQRSGSADAQEPADSAEGSPEPADPNAAEQATSPSPDVAPARKRSRRRRKKKTESPWSIEQFQVPEKPGQTRFHDLGIPEPIMHAIADLGFQYCTPIQSKVLIHAHAGQNISGRAQTGTGKTAAFLITIFSKFLHDPIQGERPAGSPRALVLAPTRELAIQIVKDAEDLGKYCNFNCLAVYGGLEVKKQQRRLDNRPVDLIVATPGRLLDFVKRGSIHLKDVEVLVIDEADRMLDMGFIPEVKRIIRETPPKNHRRTMLFSATLTEDVLRLASQWMPDPVICEIEPEHVAVETVDQIVYITTTRDKFKLLYNILKKRGDDRTLIFCNRRDHSQTLVNKLKKHGVACELLSGAVPQKKRLRILEDFRGGEIQVVVATDVAGRGLHVKDIGLVVNYEFPYEAEDYVHRIGRTGRAGVAGTAISFACEDESFIIPDIEKYLGNPLRCTMPDEELLARVPPAR</sequence>
<dbReference type="CDD" id="cd00268">
    <property type="entry name" value="DEADc"/>
    <property type="match status" value="1"/>
</dbReference>
<dbReference type="InterPro" id="IPR023554">
    <property type="entry name" value="RNA_helicase_ATP-dep_RhlB"/>
</dbReference>
<feature type="compositionally biased region" description="Basic residues" evidence="10">
    <location>
        <begin position="46"/>
        <end position="57"/>
    </location>
</feature>
<keyword evidence="1" id="KW-0963">Cytoplasm</keyword>
<dbReference type="InterPro" id="IPR044742">
    <property type="entry name" value="DEAD/DEAH_RhlB"/>
</dbReference>
<dbReference type="GO" id="GO:0003724">
    <property type="term" value="F:RNA helicase activity"/>
    <property type="evidence" value="ECO:0007669"/>
    <property type="project" value="InterPro"/>
</dbReference>
<dbReference type="GO" id="GO:0016787">
    <property type="term" value="F:hydrolase activity"/>
    <property type="evidence" value="ECO:0007669"/>
    <property type="project" value="UniProtKB-KW"/>
</dbReference>
<proteinExistence type="inferred from homology"/>
<keyword evidence="6" id="KW-0694">RNA-binding</keyword>
<feature type="domain" description="DEAD-box RNA helicase Q" evidence="13">
    <location>
        <begin position="76"/>
        <end position="104"/>
    </location>
</feature>
<comment type="caution">
    <text evidence="14">The sequence shown here is derived from an EMBL/GenBank/DDBJ whole genome shotgun (WGS) entry which is preliminary data.</text>
</comment>
<evidence type="ECO:0000256" key="5">
    <source>
        <dbReference type="ARBA" id="ARBA00022840"/>
    </source>
</evidence>
<evidence type="ECO:0000256" key="8">
    <source>
        <dbReference type="PROSITE-ProRule" id="PRU00552"/>
    </source>
</evidence>
<keyword evidence="4 9" id="KW-0347">Helicase</keyword>
<dbReference type="GO" id="GO:0005524">
    <property type="term" value="F:ATP binding"/>
    <property type="evidence" value="ECO:0007669"/>
    <property type="project" value="UniProtKB-KW"/>
</dbReference>
<dbReference type="PROSITE" id="PS00039">
    <property type="entry name" value="DEAD_ATP_HELICASE"/>
    <property type="match status" value="1"/>
</dbReference>
<dbReference type="InterPro" id="IPR011545">
    <property type="entry name" value="DEAD/DEAH_box_helicase_dom"/>
</dbReference>
<dbReference type="Pfam" id="PF00270">
    <property type="entry name" value="DEAD"/>
    <property type="match status" value="1"/>
</dbReference>
<dbReference type="HAMAP" id="MF_00661">
    <property type="entry name" value="DEAD_helicase_RhlB"/>
    <property type="match status" value="1"/>
</dbReference>
<feature type="domain" description="Helicase ATP-binding" evidence="11">
    <location>
        <begin position="107"/>
        <end position="287"/>
    </location>
</feature>
<evidence type="ECO:0000256" key="10">
    <source>
        <dbReference type="SAM" id="MobiDB-lite"/>
    </source>
</evidence>
<dbReference type="GO" id="GO:0005829">
    <property type="term" value="C:cytosol"/>
    <property type="evidence" value="ECO:0007669"/>
    <property type="project" value="TreeGrafter"/>
</dbReference>
<keyword evidence="15" id="KW-1185">Reference proteome</keyword>
<dbReference type="InterPro" id="IPR050079">
    <property type="entry name" value="DEAD_box_RNA_helicase"/>
</dbReference>
<dbReference type="SUPFAM" id="SSF52540">
    <property type="entry name" value="P-loop containing nucleoside triphosphate hydrolases"/>
    <property type="match status" value="1"/>
</dbReference>
<dbReference type="PROSITE" id="PS51194">
    <property type="entry name" value="HELICASE_CTER"/>
    <property type="match status" value="1"/>
</dbReference>
<feature type="domain" description="Helicase C-terminal" evidence="12">
    <location>
        <begin position="311"/>
        <end position="458"/>
    </location>
</feature>
<evidence type="ECO:0000256" key="2">
    <source>
        <dbReference type="ARBA" id="ARBA00022741"/>
    </source>
</evidence>
<dbReference type="InterPro" id="IPR001650">
    <property type="entry name" value="Helicase_C-like"/>
</dbReference>
<dbReference type="InterPro" id="IPR014001">
    <property type="entry name" value="Helicase_ATP-bd"/>
</dbReference>
<dbReference type="EMBL" id="JASCXX010000008">
    <property type="protein sequence ID" value="MDI6449068.1"/>
    <property type="molecule type" value="Genomic_DNA"/>
</dbReference>
<dbReference type="AlphaFoldDB" id="A0AAW6U1G9"/>
<evidence type="ECO:0000256" key="9">
    <source>
        <dbReference type="RuleBase" id="RU000492"/>
    </source>
</evidence>
<evidence type="ECO:0000256" key="6">
    <source>
        <dbReference type="ARBA" id="ARBA00022884"/>
    </source>
</evidence>
<dbReference type="InterPro" id="IPR000629">
    <property type="entry name" value="RNA-helicase_DEAD-box_CS"/>
</dbReference>
<evidence type="ECO:0000313" key="14">
    <source>
        <dbReference type="EMBL" id="MDI6449068.1"/>
    </source>
</evidence>
<name>A0AAW6U1G9_9BACT</name>
<evidence type="ECO:0000259" key="13">
    <source>
        <dbReference type="PROSITE" id="PS51195"/>
    </source>
</evidence>
<keyword evidence="5 9" id="KW-0067">ATP-binding</keyword>
<organism evidence="14 15">
    <name type="scientific">Anaerobaca lacustris</name>
    <dbReference type="NCBI Taxonomy" id="3044600"/>
    <lineage>
        <taxon>Bacteria</taxon>
        <taxon>Pseudomonadati</taxon>
        <taxon>Planctomycetota</taxon>
        <taxon>Phycisphaerae</taxon>
        <taxon>Sedimentisphaerales</taxon>
        <taxon>Anaerobacaceae</taxon>
        <taxon>Anaerobaca</taxon>
    </lineage>
</organism>
<dbReference type="InterPro" id="IPR014014">
    <property type="entry name" value="RNA_helicase_DEAD_Q_motif"/>
</dbReference>
<evidence type="ECO:0000256" key="7">
    <source>
        <dbReference type="ARBA" id="ARBA00038437"/>
    </source>
</evidence>
<dbReference type="PANTHER" id="PTHR47959:SF10">
    <property type="entry name" value="ATP-DEPENDENT RNA HELICASE RHLB"/>
    <property type="match status" value="1"/>
</dbReference>
<comment type="similarity">
    <text evidence="7 9">Belongs to the DEAD box helicase family.</text>
</comment>
<reference evidence="14" key="1">
    <citation type="submission" date="2023-05" db="EMBL/GenBank/DDBJ databases">
        <title>Anaerotaeda fermentans gen. nov., sp. nov., a novel anaerobic planctomycete of the new family within the order Sedimentisphaerales isolated from Taman Peninsula, Russia.</title>
        <authorList>
            <person name="Khomyakova M.A."/>
            <person name="Merkel A.Y."/>
            <person name="Slobodkin A.I."/>
        </authorList>
    </citation>
    <scope>NUCLEOTIDE SEQUENCE</scope>
    <source>
        <strain evidence="14">M17dextr</strain>
    </source>
</reference>
<feature type="short sequence motif" description="Q motif" evidence="8">
    <location>
        <begin position="76"/>
        <end position="104"/>
    </location>
</feature>
<dbReference type="PANTHER" id="PTHR47959">
    <property type="entry name" value="ATP-DEPENDENT RNA HELICASE RHLE-RELATED"/>
    <property type="match status" value="1"/>
</dbReference>